<dbReference type="InterPro" id="IPR009104">
    <property type="entry name" value="Anemon_actinoporin-like"/>
</dbReference>
<keyword evidence="4" id="KW-0472">Membrane</keyword>
<dbReference type="InParanoid" id="A0A672ZY39"/>
<accession>A0A672ZY39</accession>
<dbReference type="RefSeq" id="XP_029997741.1">
    <property type="nucleotide sequence ID" value="XM_030141881.1"/>
</dbReference>
<dbReference type="GO" id="GO:0051715">
    <property type="term" value="P:cytolysis in another organism"/>
    <property type="evidence" value="ECO:0007669"/>
    <property type="project" value="InterPro"/>
</dbReference>
<keyword evidence="7" id="KW-1185">Reference proteome</keyword>
<evidence type="ECO:0000256" key="1">
    <source>
        <dbReference type="ARBA" id="ARBA00004175"/>
    </source>
</evidence>
<evidence type="ECO:0000256" key="5">
    <source>
        <dbReference type="ARBA" id="ARBA00023331"/>
    </source>
</evidence>
<proteinExistence type="predicted"/>
<dbReference type="GO" id="GO:0046930">
    <property type="term" value="C:pore complex"/>
    <property type="evidence" value="ECO:0007669"/>
    <property type="project" value="InterPro"/>
</dbReference>
<sequence length="169" mass="18969">MKINVGTILEVANRQCSVEITNNCSKYVLSKPSVHIVSGFCADPLPPLINPWSSGNALFAKTPNTACGSVGVFTYDLVDHVKKETTMKIAVMFSVPYDFNLYSNWFAVGIFDKYTVCNYELYYKMYYDNDKTFTRSKADGNSLTHEDSDVTVMATMSNSYQPVMKVEVN</sequence>
<keyword evidence="5" id="KW-0166">Nematocyst</keyword>
<evidence type="ECO:0000256" key="4">
    <source>
        <dbReference type="ARBA" id="ARBA00023298"/>
    </source>
</evidence>
<keyword evidence="4" id="KW-1053">Target membrane</keyword>
<dbReference type="GO" id="GO:0042151">
    <property type="term" value="C:nematocyst"/>
    <property type="evidence" value="ECO:0007669"/>
    <property type="project" value="UniProtKB-SubCell"/>
</dbReference>
<dbReference type="PANTHER" id="PTHR40388:SF2">
    <property type="entry name" value="ACTINOPORIN-LIKE PROTEIN"/>
    <property type="match status" value="1"/>
</dbReference>
<dbReference type="GO" id="GO:0046931">
    <property type="term" value="P:pore complex assembly"/>
    <property type="evidence" value="ECO:0007669"/>
    <property type="project" value="InterPro"/>
</dbReference>
<dbReference type="SUPFAM" id="SSF63724">
    <property type="entry name" value="Cytolysin/lectin"/>
    <property type="match status" value="1"/>
</dbReference>
<keyword evidence="3" id="KW-1052">Target cell membrane</keyword>
<reference evidence="6" key="1">
    <citation type="submission" date="2019-06" db="EMBL/GenBank/DDBJ databases">
        <authorList>
            <consortium name="Wellcome Sanger Institute Data Sharing"/>
        </authorList>
    </citation>
    <scope>NUCLEOTIDE SEQUENCE [LARGE SCALE GENOMIC DNA]</scope>
</reference>
<dbReference type="PANTHER" id="PTHR40388">
    <property type="entry name" value="BRYOPORIN"/>
    <property type="match status" value="1"/>
</dbReference>
<organism evidence="6 7">
    <name type="scientific">Sphaeramia orbicularis</name>
    <name type="common">orbiculate cardinalfish</name>
    <dbReference type="NCBI Taxonomy" id="375764"/>
    <lineage>
        <taxon>Eukaryota</taxon>
        <taxon>Metazoa</taxon>
        <taxon>Chordata</taxon>
        <taxon>Craniata</taxon>
        <taxon>Vertebrata</taxon>
        <taxon>Euteleostomi</taxon>
        <taxon>Actinopterygii</taxon>
        <taxon>Neopterygii</taxon>
        <taxon>Teleostei</taxon>
        <taxon>Neoteleostei</taxon>
        <taxon>Acanthomorphata</taxon>
        <taxon>Gobiaria</taxon>
        <taxon>Kurtiformes</taxon>
        <taxon>Apogonoidei</taxon>
        <taxon>Apogonidae</taxon>
        <taxon>Apogoninae</taxon>
        <taxon>Sphaeramia</taxon>
    </lineage>
</organism>
<dbReference type="AlphaFoldDB" id="A0A672ZY39"/>
<dbReference type="GO" id="GO:0006812">
    <property type="term" value="P:monoatomic cation transport"/>
    <property type="evidence" value="ECO:0007669"/>
    <property type="project" value="InterPro"/>
</dbReference>
<comment type="subcellular location">
    <subcellularLocation>
        <location evidence="2">Nematocyst</location>
    </subcellularLocation>
    <subcellularLocation>
        <location evidence="1">Target cell membrane</location>
    </subcellularLocation>
</comment>
<dbReference type="GO" id="GO:0044218">
    <property type="term" value="C:other organism cell membrane"/>
    <property type="evidence" value="ECO:0007669"/>
    <property type="project" value="UniProtKB-KW"/>
</dbReference>
<dbReference type="Ensembl" id="ENSSORT00005022646.1">
    <property type="protein sequence ID" value="ENSSORP00005021991.1"/>
    <property type="gene ID" value="ENSSORG00005010741.1"/>
</dbReference>
<dbReference type="OrthoDB" id="6132998at2759"/>
<name>A0A672ZY39_9TELE</name>
<evidence type="ECO:0000313" key="7">
    <source>
        <dbReference type="Proteomes" id="UP000472271"/>
    </source>
</evidence>
<dbReference type="GO" id="GO:0015267">
    <property type="term" value="F:channel activity"/>
    <property type="evidence" value="ECO:0007669"/>
    <property type="project" value="InterPro"/>
</dbReference>
<gene>
    <name evidence="6" type="primary">LOC115424543</name>
</gene>
<evidence type="ECO:0000256" key="3">
    <source>
        <dbReference type="ARBA" id="ARBA00022537"/>
    </source>
</evidence>
<dbReference type="Pfam" id="PF06369">
    <property type="entry name" value="Anemone_cytotox"/>
    <property type="match status" value="1"/>
</dbReference>
<dbReference type="Gene3D" id="2.60.270.20">
    <property type="entry name" value="Cytolysin/lectin"/>
    <property type="match status" value="1"/>
</dbReference>
<reference evidence="6" key="3">
    <citation type="submission" date="2025-09" db="UniProtKB">
        <authorList>
            <consortium name="Ensembl"/>
        </authorList>
    </citation>
    <scope>IDENTIFICATION</scope>
</reference>
<evidence type="ECO:0000256" key="2">
    <source>
        <dbReference type="ARBA" id="ARBA00004532"/>
    </source>
</evidence>
<dbReference type="GeneID" id="115424543"/>
<protein>
    <submittedName>
        <fullName evidence="6">DELTA-sagatoxin-Srs1a-like</fullName>
    </submittedName>
</protein>
<dbReference type="InterPro" id="IPR015926">
    <property type="entry name" value="Cytolysin/lectin"/>
</dbReference>
<dbReference type="InterPro" id="IPR050677">
    <property type="entry name" value="Actinoporin_PFT"/>
</dbReference>
<evidence type="ECO:0000313" key="6">
    <source>
        <dbReference type="Ensembl" id="ENSSORP00005021991.1"/>
    </source>
</evidence>
<reference evidence="6" key="2">
    <citation type="submission" date="2025-08" db="UniProtKB">
        <authorList>
            <consortium name="Ensembl"/>
        </authorList>
    </citation>
    <scope>IDENTIFICATION</scope>
</reference>
<dbReference type="Proteomes" id="UP000472271">
    <property type="component" value="Chromosome 8"/>
</dbReference>